<comment type="subcellular location">
    <subcellularLocation>
        <location evidence="1">Cell membrane</location>
        <topology evidence="1">Single-pass membrane protein</topology>
    </subcellularLocation>
</comment>
<dbReference type="AlphaFoldDB" id="A0A1T4YBB8"/>
<proteinExistence type="predicted"/>
<keyword evidence="5 6" id="KW-0472">Membrane</keyword>
<dbReference type="RefSeq" id="WP_078817669.1">
    <property type="nucleotide sequence ID" value="NZ_FUYJ01000003.1"/>
</dbReference>
<name>A0A1T4YBB8_9BACL</name>
<evidence type="ECO:0000256" key="3">
    <source>
        <dbReference type="ARBA" id="ARBA00022692"/>
    </source>
</evidence>
<dbReference type="InterPro" id="IPR018513">
    <property type="entry name" value="Cell_synthase_bac"/>
</dbReference>
<dbReference type="PANTHER" id="PTHR39083:SF1">
    <property type="entry name" value="CYCLIC DI-GMP-BINDING PROTEIN"/>
    <property type="match status" value="1"/>
</dbReference>
<sequence length="703" mass="79357">MRSLFITAFTLLGIMGWQTLSADAQITRQLHVTEIELDTNKNTSNNQPITNQPIELNGPEQETSFYYELQEDQKRTDQALVLNLSHSELLIAPSSVSVRIDGKTLLSKSLTGEKMTKKLVIPLEEEALKKGFHEVTVSYYGVVKEGICVEQGTTGNWMTIHIDSYFNLERELLEKRSLKNYPDAFTGSEKNPITIILPENASTATLNSGLKVGAFLSKVGNEDKSVRILRESEVRKITNNVLFLGSEDEFISSFMKDLFQQTKFPLTDDATTFSFEILTDGKHEVNALFAIANSPEELENRVSILTEPRLIEQLSGEQLVLSTIPTLPVAQDTQIVSLKHFGLSNMTLDSLNRESQQFFYHLPYTLDKEQSPILELHLKHTALAPDKKEEIATEELLEGDIELIAWINKVPHSINIQQLKEERNGVYTVQLPIDHNTLKDNRTISLQFTTSGLLTRNPCITTDQSRWLYIEEDSFFILPKAEKQKKHSIAEFPFPFVDQGEDILIVLPSSESVDDNELLYLYEKLLVNTRSMNWQLVLADEVSEDSLKKHQLLFIGGPNVQPALQKQVSELLVSHEKGKPDLASAGFLPETVETVNWIQPSVWSEKKHTMMVWENVDGGASIDRKVIEFLSTTEEFATMVVKSENGKMYTNASTIQLESPSSEVKSDRVEEQLSGVWIGGLVALLIISLSGIIYIIRKRRLNI</sequence>
<evidence type="ECO:0000256" key="4">
    <source>
        <dbReference type="ARBA" id="ARBA00022989"/>
    </source>
</evidence>
<organism evidence="7 8">
    <name type="scientific">Sporosarcina newyorkensis</name>
    <dbReference type="NCBI Taxonomy" id="759851"/>
    <lineage>
        <taxon>Bacteria</taxon>
        <taxon>Bacillati</taxon>
        <taxon>Bacillota</taxon>
        <taxon>Bacilli</taxon>
        <taxon>Bacillales</taxon>
        <taxon>Caryophanaceae</taxon>
        <taxon>Sporosarcina</taxon>
    </lineage>
</organism>
<dbReference type="GO" id="GO:0005886">
    <property type="term" value="C:plasma membrane"/>
    <property type="evidence" value="ECO:0007669"/>
    <property type="project" value="UniProtKB-SubCell"/>
</dbReference>
<evidence type="ECO:0000313" key="8">
    <source>
        <dbReference type="Proteomes" id="UP000190042"/>
    </source>
</evidence>
<gene>
    <name evidence="7" type="ORF">SAMN04244570_2258</name>
</gene>
<evidence type="ECO:0000256" key="5">
    <source>
        <dbReference type="ARBA" id="ARBA00023136"/>
    </source>
</evidence>
<accession>A0A1T4YBB8</accession>
<evidence type="ECO:0000256" key="6">
    <source>
        <dbReference type="SAM" id="Phobius"/>
    </source>
</evidence>
<keyword evidence="2" id="KW-1003">Cell membrane</keyword>
<keyword evidence="3 6" id="KW-0812">Transmembrane</keyword>
<evidence type="ECO:0000256" key="1">
    <source>
        <dbReference type="ARBA" id="ARBA00004162"/>
    </source>
</evidence>
<dbReference type="Proteomes" id="UP000190042">
    <property type="component" value="Unassembled WGS sequence"/>
</dbReference>
<evidence type="ECO:0000313" key="7">
    <source>
        <dbReference type="EMBL" id="SKA99069.1"/>
    </source>
</evidence>
<dbReference type="PANTHER" id="PTHR39083">
    <property type="entry name" value="CYCLIC DI-GMP-BINDING PROTEIN"/>
    <property type="match status" value="1"/>
</dbReference>
<evidence type="ECO:0000256" key="2">
    <source>
        <dbReference type="ARBA" id="ARBA00022475"/>
    </source>
</evidence>
<dbReference type="Gene3D" id="2.60.120.260">
    <property type="entry name" value="Galactose-binding domain-like"/>
    <property type="match status" value="2"/>
</dbReference>
<dbReference type="EMBL" id="FUYJ01000003">
    <property type="protein sequence ID" value="SKA99069.1"/>
    <property type="molecule type" value="Genomic_DNA"/>
</dbReference>
<protein>
    <submittedName>
        <fullName evidence="7">Cellulose synthase subunit</fullName>
    </submittedName>
</protein>
<keyword evidence="4 6" id="KW-1133">Transmembrane helix</keyword>
<reference evidence="8" key="1">
    <citation type="submission" date="2017-02" db="EMBL/GenBank/DDBJ databases">
        <authorList>
            <person name="Varghese N."/>
            <person name="Submissions S."/>
        </authorList>
    </citation>
    <scope>NUCLEOTIDE SEQUENCE [LARGE SCALE GENOMIC DNA]</scope>
    <source>
        <strain evidence="8">DSM 23966</strain>
    </source>
</reference>
<dbReference type="Pfam" id="PF03170">
    <property type="entry name" value="BcsB"/>
    <property type="match status" value="1"/>
</dbReference>
<dbReference type="GO" id="GO:0006011">
    <property type="term" value="P:UDP-alpha-D-glucose metabolic process"/>
    <property type="evidence" value="ECO:0007669"/>
    <property type="project" value="InterPro"/>
</dbReference>
<keyword evidence="8" id="KW-1185">Reference proteome</keyword>
<feature type="transmembrane region" description="Helical" evidence="6">
    <location>
        <begin position="675"/>
        <end position="696"/>
    </location>
</feature>